<dbReference type="Pfam" id="PF21834">
    <property type="entry name" value="DUF6894"/>
    <property type="match status" value="1"/>
</dbReference>
<accession>A0ABU9ZYU0</accession>
<keyword evidence="3" id="KW-1185">Reference proteome</keyword>
<organism evidence="2 3">
    <name type="scientific">Methylobacterium ajmalii</name>
    <dbReference type="NCBI Taxonomy" id="2738439"/>
    <lineage>
        <taxon>Bacteria</taxon>
        <taxon>Pseudomonadati</taxon>
        <taxon>Pseudomonadota</taxon>
        <taxon>Alphaproteobacteria</taxon>
        <taxon>Hyphomicrobiales</taxon>
        <taxon>Methylobacteriaceae</taxon>
        <taxon>Methylobacterium</taxon>
    </lineage>
</organism>
<protein>
    <recommendedName>
        <fullName evidence="1">DUF6894 domain-containing protein</fullName>
    </recommendedName>
</protein>
<evidence type="ECO:0000313" key="2">
    <source>
        <dbReference type="EMBL" id="MEN3236737.1"/>
    </source>
</evidence>
<comment type="caution">
    <text evidence="2">The sequence shown here is derived from an EMBL/GenBank/DDBJ whole genome shotgun (WGS) entry which is preliminary data.</text>
</comment>
<dbReference type="EMBL" id="JAQYXP010000003">
    <property type="protein sequence ID" value="MEN3236737.1"/>
    <property type="molecule type" value="Genomic_DNA"/>
</dbReference>
<dbReference type="Proteomes" id="UP001407347">
    <property type="component" value="Unassembled WGS sequence"/>
</dbReference>
<evidence type="ECO:0000313" key="3">
    <source>
        <dbReference type="Proteomes" id="UP001407347"/>
    </source>
</evidence>
<name>A0ABU9ZYU0_9HYPH</name>
<reference evidence="2 3" key="1">
    <citation type="journal article" date="2023" name="PLoS ONE">
        <title>Complete genome assembly of Hawai'i environmental nontuberculous mycobacteria reveals unexpected co-isolation with methylobacteria.</title>
        <authorList>
            <person name="Hendrix J."/>
            <person name="Epperson L.E."/>
            <person name="Tong E.I."/>
            <person name="Chan Y.L."/>
            <person name="Hasan N.A."/>
            <person name="Dawrs S.N."/>
            <person name="Norton G.J."/>
            <person name="Virdi R."/>
            <person name="Crooks J.L."/>
            <person name="Chan E.D."/>
            <person name="Honda J.R."/>
            <person name="Strong M."/>
        </authorList>
    </citation>
    <scope>NUCLEOTIDE SEQUENCE [LARGE SCALE GENOMIC DNA]</scope>
    <source>
        <strain evidence="2 3">NJH_HI04-1</strain>
    </source>
</reference>
<gene>
    <name evidence="2" type="ORF">PUR29_24745</name>
</gene>
<dbReference type="InterPro" id="IPR054189">
    <property type="entry name" value="DUF6894"/>
</dbReference>
<evidence type="ECO:0000259" key="1">
    <source>
        <dbReference type="Pfam" id="PF21834"/>
    </source>
</evidence>
<proteinExistence type="predicted"/>
<sequence length="66" mass="7424">MSDEVGTECGSYKEIRETCLRTICEIAAESQWQPDPPCYGITVRDADNREVYAVSLNLVERNQQAA</sequence>
<feature type="domain" description="DUF6894" evidence="1">
    <location>
        <begin position="3"/>
        <end position="56"/>
    </location>
</feature>